<dbReference type="InterPro" id="IPR050901">
    <property type="entry name" value="BP-dep_ABC_trans_perm"/>
</dbReference>
<feature type="transmembrane region" description="Helical" evidence="11">
    <location>
        <begin position="242"/>
        <end position="265"/>
    </location>
</feature>
<accession>A0A4D7Z2K2</accession>
<evidence type="ECO:0000313" key="13">
    <source>
        <dbReference type="EMBL" id="QCL98152.1"/>
    </source>
</evidence>
<feature type="transmembrane region" description="Helical" evidence="11">
    <location>
        <begin position="185"/>
        <end position="210"/>
    </location>
</feature>
<keyword evidence="8 11" id="KW-1133">Transmembrane helix</keyword>
<gene>
    <name evidence="13" type="ORF">CFBP7129_28635</name>
</gene>
<keyword evidence="4 11" id="KW-0813">Transport</keyword>
<protein>
    <recommendedName>
        <fullName evidence="10">Maltose/maltodextrin transport system permease protein MalG</fullName>
    </recommendedName>
</protein>
<dbReference type="Proteomes" id="UP000298649">
    <property type="component" value="Plasmid pAtCFBP7129b"/>
</dbReference>
<dbReference type="Pfam" id="PF00528">
    <property type="entry name" value="BPD_transp_1"/>
    <property type="match status" value="1"/>
</dbReference>
<comment type="function">
    <text evidence="1">Part of the ABC transporter complex MalEFGK involved in maltose/maltodextrin import. Probably responsible for the translocation of the substrate across the membrane.</text>
</comment>
<keyword evidence="13" id="KW-0614">Plasmid</keyword>
<proteinExistence type="inferred from homology"/>
<evidence type="ECO:0000256" key="10">
    <source>
        <dbReference type="ARBA" id="ARBA00041109"/>
    </source>
</evidence>
<evidence type="ECO:0000256" key="9">
    <source>
        <dbReference type="ARBA" id="ARBA00023136"/>
    </source>
</evidence>
<feature type="domain" description="ABC transmembrane type-1" evidence="12">
    <location>
        <begin position="73"/>
        <end position="265"/>
    </location>
</feature>
<dbReference type="GO" id="GO:0005886">
    <property type="term" value="C:plasma membrane"/>
    <property type="evidence" value="ECO:0007669"/>
    <property type="project" value="UniProtKB-SubCell"/>
</dbReference>
<evidence type="ECO:0000313" key="14">
    <source>
        <dbReference type="Proteomes" id="UP000298649"/>
    </source>
</evidence>
<feature type="transmembrane region" description="Helical" evidence="11">
    <location>
        <begin position="142"/>
        <end position="164"/>
    </location>
</feature>
<dbReference type="PROSITE" id="PS50928">
    <property type="entry name" value="ABC_TM1"/>
    <property type="match status" value="1"/>
</dbReference>
<keyword evidence="7 11" id="KW-0812">Transmembrane</keyword>
<dbReference type="SUPFAM" id="SSF161098">
    <property type="entry name" value="MetI-like"/>
    <property type="match status" value="1"/>
</dbReference>
<feature type="transmembrane region" description="Helical" evidence="11">
    <location>
        <begin position="12"/>
        <end position="34"/>
    </location>
</feature>
<feature type="transmembrane region" description="Helical" evidence="11">
    <location>
        <begin position="77"/>
        <end position="98"/>
    </location>
</feature>
<evidence type="ECO:0000256" key="3">
    <source>
        <dbReference type="ARBA" id="ARBA00009047"/>
    </source>
</evidence>
<evidence type="ECO:0000256" key="7">
    <source>
        <dbReference type="ARBA" id="ARBA00022692"/>
    </source>
</evidence>
<dbReference type="Gene3D" id="1.10.3720.10">
    <property type="entry name" value="MetI-like"/>
    <property type="match status" value="1"/>
</dbReference>
<comment type="subcellular location">
    <subcellularLocation>
        <location evidence="2 11">Cell membrane</location>
        <topology evidence="2 11">Multi-pass membrane protein</topology>
    </subcellularLocation>
</comment>
<sequence>MASIRRSRSENLFLRYLILGSWALICLAPILWFLSIGFRPRTEIITPRPIYWPTFSLDAWRMLMSDWPIASYLRNSVLAVGGSVIIDLVLAIPAAYSLTRYDYKGREDIGFYILSTRMMAPAIVAIPIFFLFRNLGLLDSVWALMLIYAAINLSVVTWIVRSYMLDIPKELEDAARVDGAGDLTILWEIIIPVCLPGIITAAVIAAIFAINEFLFTLLIASTQNAYTLSVALANFTGGSDGVIYNAIALVSFLAFLPILALVILIQKHLSRGLTMGAVKG</sequence>
<dbReference type="EMBL" id="CP039925">
    <property type="protein sequence ID" value="QCL98152.1"/>
    <property type="molecule type" value="Genomic_DNA"/>
</dbReference>
<keyword evidence="9 11" id="KW-0472">Membrane</keyword>
<dbReference type="CDD" id="cd06261">
    <property type="entry name" value="TM_PBP2"/>
    <property type="match status" value="1"/>
</dbReference>
<evidence type="ECO:0000256" key="4">
    <source>
        <dbReference type="ARBA" id="ARBA00022448"/>
    </source>
</evidence>
<organism evidence="13 14">
    <name type="scientific">Agrobacterium tumefaciens</name>
    <dbReference type="NCBI Taxonomy" id="358"/>
    <lineage>
        <taxon>Bacteria</taxon>
        <taxon>Pseudomonadati</taxon>
        <taxon>Pseudomonadota</taxon>
        <taxon>Alphaproteobacteria</taxon>
        <taxon>Hyphomicrobiales</taxon>
        <taxon>Rhizobiaceae</taxon>
        <taxon>Rhizobium/Agrobacterium group</taxon>
        <taxon>Agrobacterium</taxon>
        <taxon>Agrobacterium tumefaciens complex</taxon>
    </lineage>
</organism>
<dbReference type="AlphaFoldDB" id="A0A4D7Z2K2"/>
<evidence type="ECO:0000259" key="12">
    <source>
        <dbReference type="PROSITE" id="PS50928"/>
    </source>
</evidence>
<evidence type="ECO:0000256" key="8">
    <source>
        <dbReference type="ARBA" id="ARBA00022989"/>
    </source>
</evidence>
<dbReference type="RefSeq" id="WP_080815057.1">
    <property type="nucleotide sequence ID" value="NZ_CP039925.1"/>
</dbReference>
<evidence type="ECO:0000256" key="11">
    <source>
        <dbReference type="RuleBase" id="RU363032"/>
    </source>
</evidence>
<comment type="similarity">
    <text evidence="3">Belongs to the binding-protein-dependent transport system permease family. MalFG subfamily.</text>
</comment>
<geneLocation type="plasmid" evidence="14">
    <name>patcfbp7129b</name>
</geneLocation>
<feature type="transmembrane region" description="Helical" evidence="11">
    <location>
        <begin position="110"/>
        <end position="130"/>
    </location>
</feature>
<evidence type="ECO:0000256" key="2">
    <source>
        <dbReference type="ARBA" id="ARBA00004651"/>
    </source>
</evidence>
<dbReference type="InterPro" id="IPR000515">
    <property type="entry name" value="MetI-like"/>
</dbReference>
<dbReference type="PANTHER" id="PTHR32243">
    <property type="entry name" value="MALTOSE TRANSPORT SYSTEM PERMEASE-RELATED"/>
    <property type="match status" value="1"/>
</dbReference>
<keyword evidence="5" id="KW-1003">Cell membrane</keyword>
<evidence type="ECO:0000256" key="1">
    <source>
        <dbReference type="ARBA" id="ARBA00002264"/>
    </source>
</evidence>
<name>A0A4D7Z2K2_AGRTU</name>
<evidence type="ECO:0000256" key="6">
    <source>
        <dbReference type="ARBA" id="ARBA00022597"/>
    </source>
</evidence>
<dbReference type="PANTHER" id="PTHR32243:SF50">
    <property type="entry name" value="MALTOSE_MALTODEXTRIN TRANSPORT SYSTEM PERMEASE PROTEIN MALG"/>
    <property type="match status" value="1"/>
</dbReference>
<dbReference type="GO" id="GO:0055085">
    <property type="term" value="P:transmembrane transport"/>
    <property type="evidence" value="ECO:0007669"/>
    <property type="project" value="InterPro"/>
</dbReference>
<evidence type="ECO:0000256" key="5">
    <source>
        <dbReference type="ARBA" id="ARBA00022475"/>
    </source>
</evidence>
<reference evidence="13 14" key="1">
    <citation type="submission" date="2019-04" db="EMBL/GenBank/DDBJ databases">
        <title>Complete genome sequence of Agrobacterium tumefaciens CFBP7129.</title>
        <authorList>
            <person name="Haryono M."/>
            <person name="Lin Y.-C."/>
            <person name="Lai E.-M."/>
            <person name="Kuo C.-H."/>
        </authorList>
    </citation>
    <scope>NUCLEOTIDE SEQUENCE [LARGE SCALE GENOMIC DNA]</scope>
    <source>
        <strain evidence="13 14">CFBP7129</strain>
        <plasmid evidence="14">patcfbp7129b</plasmid>
    </source>
</reference>
<dbReference type="InterPro" id="IPR035906">
    <property type="entry name" value="MetI-like_sf"/>
</dbReference>
<keyword evidence="6" id="KW-0762">Sugar transport</keyword>